<dbReference type="Proteomes" id="UP001148737">
    <property type="component" value="Unassembled WGS sequence"/>
</dbReference>
<reference evidence="1" key="1">
    <citation type="submission" date="2022-07" db="EMBL/GenBank/DDBJ databases">
        <title>Genome Sequence of Lecanicillium saksenae.</title>
        <authorList>
            <person name="Buettner E."/>
        </authorList>
    </citation>
    <scope>NUCLEOTIDE SEQUENCE</scope>
    <source>
        <strain evidence="1">VT-O1</strain>
    </source>
</reference>
<gene>
    <name evidence="1" type="ORF">NLG97_g8496</name>
</gene>
<keyword evidence="2" id="KW-1185">Reference proteome</keyword>
<evidence type="ECO:0000313" key="1">
    <source>
        <dbReference type="EMBL" id="KAJ3478724.1"/>
    </source>
</evidence>
<proteinExistence type="predicted"/>
<name>A0ACC1QKP4_9HYPO</name>
<evidence type="ECO:0000313" key="2">
    <source>
        <dbReference type="Proteomes" id="UP001148737"/>
    </source>
</evidence>
<comment type="caution">
    <text evidence="1">The sequence shown here is derived from an EMBL/GenBank/DDBJ whole genome shotgun (WGS) entry which is preliminary data.</text>
</comment>
<protein>
    <submittedName>
        <fullName evidence="1">Uncharacterized protein</fullName>
    </submittedName>
</protein>
<organism evidence="1 2">
    <name type="scientific">Lecanicillium saksenae</name>
    <dbReference type="NCBI Taxonomy" id="468837"/>
    <lineage>
        <taxon>Eukaryota</taxon>
        <taxon>Fungi</taxon>
        <taxon>Dikarya</taxon>
        <taxon>Ascomycota</taxon>
        <taxon>Pezizomycotina</taxon>
        <taxon>Sordariomycetes</taxon>
        <taxon>Hypocreomycetidae</taxon>
        <taxon>Hypocreales</taxon>
        <taxon>Cordycipitaceae</taxon>
        <taxon>Lecanicillium</taxon>
    </lineage>
</organism>
<accession>A0ACC1QKP4</accession>
<dbReference type="EMBL" id="JANAKD010001511">
    <property type="protein sequence ID" value="KAJ3478724.1"/>
    <property type="molecule type" value="Genomic_DNA"/>
</dbReference>
<sequence>MASAVKEAVKETVLGSDDAAGPSSQSKARFTKMAVKDETGELYMGPEEFITAVAPEKEDFHKIRREQYMILFRVADRRGQGKVSLSDWHVFENILAKPLTMSQRLNSSLEDARQGMSQQLGSFGGRFAASEAEKAERNRKELMQKMEDKRQQQERDEFNKKYKGKN</sequence>